<accession>A0A0J1D3D2</accession>
<evidence type="ECO:0000313" key="1">
    <source>
        <dbReference type="EMBL" id="KLU27181.1"/>
    </source>
</evidence>
<dbReference type="EMBL" id="AEJF01000051">
    <property type="protein sequence ID" value="KLU27181.1"/>
    <property type="molecule type" value="Genomic_DNA"/>
</dbReference>
<evidence type="ECO:0000313" key="2">
    <source>
        <dbReference type="Proteomes" id="UP000035963"/>
    </source>
</evidence>
<gene>
    <name evidence="1" type="ORF">EOS_05690</name>
</gene>
<protein>
    <submittedName>
        <fullName evidence="1">Uncharacterized protein</fullName>
    </submittedName>
</protein>
<dbReference type="PATRIC" id="fig|908627.4.peg.1254"/>
<proteinExistence type="predicted"/>
<name>A0A0J1D3D2_9BURK</name>
<reference evidence="1 2" key="1">
    <citation type="journal article" date="2015" name="Genome Announc.">
        <title>Draft Genome Sequence of Burkholderia sp. Strain PML1(12), an Ectomycorrhizosphere-Inhabiting Bacterium with Effective Mineral-Weathering Ability.</title>
        <authorList>
            <person name="Uroz S."/>
            <person name="Oger P."/>
        </authorList>
    </citation>
    <scope>NUCLEOTIDE SEQUENCE [LARGE SCALE GENOMIC DNA]</scope>
    <source>
        <strain evidence="2">PML1(12)</strain>
    </source>
</reference>
<comment type="caution">
    <text evidence="1">The sequence shown here is derived from an EMBL/GenBank/DDBJ whole genome shotgun (WGS) entry which is preliminary data.</text>
</comment>
<dbReference type="Proteomes" id="UP000035963">
    <property type="component" value="Unassembled WGS sequence"/>
</dbReference>
<dbReference type="AlphaFoldDB" id="A0A0J1D3D2"/>
<sequence>MLTSDAQGLTGSTRPHPSPTFAWLHAEYDGTSVVRVQPSKRGISSFHPSALRKGMLQHRVCIRKLLITINI</sequence>
<keyword evidence="2" id="KW-1185">Reference proteome</keyword>
<organism evidence="1 2">
    <name type="scientific">Caballeronia mineralivorans PML1(12)</name>
    <dbReference type="NCBI Taxonomy" id="908627"/>
    <lineage>
        <taxon>Bacteria</taxon>
        <taxon>Pseudomonadati</taxon>
        <taxon>Pseudomonadota</taxon>
        <taxon>Betaproteobacteria</taxon>
        <taxon>Burkholderiales</taxon>
        <taxon>Burkholderiaceae</taxon>
        <taxon>Caballeronia</taxon>
    </lineage>
</organism>